<reference evidence="2 3" key="1">
    <citation type="journal article" date="2016" name="Mol. Biol. Evol.">
        <title>Comparative Genomics of Early-Diverging Mushroom-Forming Fungi Provides Insights into the Origins of Lignocellulose Decay Capabilities.</title>
        <authorList>
            <person name="Nagy L.G."/>
            <person name="Riley R."/>
            <person name="Tritt A."/>
            <person name="Adam C."/>
            <person name="Daum C."/>
            <person name="Floudas D."/>
            <person name="Sun H."/>
            <person name="Yadav J.S."/>
            <person name="Pangilinan J."/>
            <person name="Larsson K.H."/>
            <person name="Matsuura K."/>
            <person name="Barry K."/>
            <person name="Labutti K."/>
            <person name="Kuo R."/>
            <person name="Ohm R.A."/>
            <person name="Bhattacharya S.S."/>
            <person name="Shirouzu T."/>
            <person name="Yoshinaga Y."/>
            <person name="Martin F.M."/>
            <person name="Grigoriev I.V."/>
            <person name="Hibbett D.S."/>
        </authorList>
    </citation>
    <scope>NUCLEOTIDE SEQUENCE [LARGE SCALE GENOMIC DNA]</scope>
    <source>
        <strain evidence="2 3">HHB9708</strain>
    </source>
</reference>
<dbReference type="EMBL" id="KV419510">
    <property type="protein sequence ID" value="KZS86403.1"/>
    <property type="molecule type" value="Genomic_DNA"/>
</dbReference>
<sequence>MAIENNIARTIFRHLFFDKALTQDPNHLNFLYHLPNTAVTTMLSLRRCLKIENFAVNGARDTVIDEIDESERKWVDVDDRRTRPSTRMMGSMAKSGRVNVIRSKERRDGNDGDERDVGGCWVRREGVVISRKMVDVDVEEREQVERESVEHDGECAASTASTASAQSDLRMSMSK</sequence>
<name>A0A164M681_9AGAM</name>
<gene>
    <name evidence="2" type="ORF">SISNIDRAFT_498801</name>
</gene>
<evidence type="ECO:0000313" key="3">
    <source>
        <dbReference type="Proteomes" id="UP000076722"/>
    </source>
</evidence>
<organism evidence="2 3">
    <name type="scientific">Sistotremastrum niveocremeum HHB9708</name>
    <dbReference type="NCBI Taxonomy" id="1314777"/>
    <lineage>
        <taxon>Eukaryota</taxon>
        <taxon>Fungi</taxon>
        <taxon>Dikarya</taxon>
        <taxon>Basidiomycota</taxon>
        <taxon>Agaricomycotina</taxon>
        <taxon>Agaricomycetes</taxon>
        <taxon>Sistotremastrales</taxon>
        <taxon>Sistotremastraceae</taxon>
        <taxon>Sertulicium</taxon>
        <taxon>Sertulicium niveocremeum</taxon>
    </lineage>
</organism>
<accession>A0A164M681</accession>
<feature type="compositionally biased region" description="Basic and acidic residues" evidence="1">
    <location>
        <begin position="142"/>
        <end position="154"/>
    </location>
</feature>
<feature type="compositionally biased region" description="Low complexity" evidence="1">
    <location>
        <begin position="156"/>
        <end position="165"/>
    </location>
</feature>
<evidence type="ECO:0000313" key="2">
    <source>
        <dbReference type="EMBL" id="KZS86403.1"/>
    </source>
</evidence>
<feature type="region of interest" description="Disordered" evidence="1">
    <location>
        <begin position="142"/>
        <end position="175"/>
    </location>
</feature>
<proteinExistence type="predicted"/>
<dbReference type="Proteomes" id="UP000076722">
    <property type="component" value="Unassembled WGS sequence"/>
</dbReference>
<dbReference type="AlphaFoldDB" id="A0A164M681"/>
<evidence type="ECO:0000256" key="1">
    <source>
        <dbReference type="SAM" id="MobiDB-lite"/>
    </source>
</evidence>
<feature type="compositionally biased region" description="Polar residues" evidence="1">
    <location>
        <begin position="166"/>
        <end position="175"/>
    </location>
</feature>
<keyword evidence="3" id="KW-1185">Reference proteome</keyword>
<protein>
    <submittedName>
        <fullName evidence="2">Uncharacterized protein</fullName>
    </submittedName>
</protein>